<reference evidence="2 3" key="1">
    <citation type="journal article" date="2015" name="Genome Biol. Evol.">
        <title>Found and Lost: The Fates of Horizontally Acquired Genes in Arthropod-Symbiotic Spiroplasma.</title>
        <authorList>
            <person name="Lo W.S."/>
            <person name="Gasparich G.E."/>
            <person name="Kuo C.H."/>
        </authorList>
    </citation>
    <scope>NUCLEOTIDE SEQUENCE [LARGE SCALE GENOMIC DNA]</scope>
    <source>
        <strain evidence="3">TDA-040725-5</strain>
    </source>
</reference>
<evidence type="ECO:0000313" key="3">
    <source>
        <dbReference type="Proteomes" id="UP000035661"/>
    </source>
</evidence>
<gene>
    <name evidence="2" type="ORF">SERIO_v1c03550</name>
</gene>
<keyword evidence="1" id="KW-0472">Membrane</keyword>
<name>A0A0H3XM46_9MOLU</name>
<dbReference type="STRING" id="315358.SERIO_v1c03550"/>
<keyword evidence="1" id="KW-1133">Transmembrane helix</keyword>
<keyword evidence="3" id="KW-1185">Reference proteome</keyword>
<feature type="transmembrane region" description="Helical" evidence="1">
    <location>
        <begin position="29"/>
        <end position="52"/>
    </location>
</feature>
<dbReference type="KEGG" id="seri:SERIO_v1c03550"/>
<accession>A0A0H3XM46</accession>
<proteinExistence type="predicted"/>
<protein>
    <submittedName>
        <fullName evidence="2">Uncharacterized protein</fullName>
    </submittedName>
</protein>
<dbReference type="RefSeq" id="WP_047791193.1">
    <property type="nucleotide sequence ID" value="NZ_CP011856.1"/>
</dbReference>
<reference evidence="3" key="2">
    <citation type="submission" date="2015-06" db="EMBL/GenBank/DDBJ databases">
        <title>Complete genome sequence of Spiroplasma eriocheiris TDA-040725-5 (DSM 21848).</title>
        <authorList>
            <person name="Lo W.-S."/>
            <person name="Kuo C.-H."/>
        </authorList>
    </citation>
    <scope>NUCLEOTIDE SEQUENCE [LARGE SCALE GENOMIC DNA]</scope>
    <source>
        <strain evidence="3">TDA-040725-5</strain>
    </source>
</reference>
<sequence length="993" mass="111834">MSDNFKDNEQVLSPPIKHKTRRINKKTNLRIFAVIGSVAIALGSAGMIYAFVAPSSYNETDPWRDAIPLGDKITNYINGLLSKDLAQPENLNTYVHFTLSEKPTIDNYANSKDTDLIRNVFQTSDWISADLTKVEALLAGTGAKLSGTNIIYKGSQMKLTLLPRVLSYPYNAGDDKYGLMYLDTSAAKQGMFSYKMRFALELVASDGANNYIDLKKRVDYWYEIPHLITIAQLLNLANNSEIQKFIQDTKLDLNTTNEQLLSKLLKQYYRLNNDDHNQNIIVNQEITGINDRPFAPIKTAGASADDFAVNVLYDSRKINSFDQLGASLFNNHQAGYDTIAKIFNTLNVQMPIFSNVGGNGGFTRYDKTPVKPNPQDNFGLPMGAEKVNSYQGYIKDLGVESDNMQIWNSEHQIFHNQVQIDFLDTKRIPTDLYYNQQTYTNRALNLDSYQYLNDFQTLVDNIQYDDTNAALDLRLTQLIPMAKNNLTRYLWNNLNDPNAPRDVNLKELTISTNGTSEIRGTTNSLNPPVNGQERGNVNKVYQDRVFTLPKVNVKATFWLNDAKTQTKDIKTAFTLPSKVVLDSRGVDKNDLNTQWIANKVKDKISRERFSTLTSQYTFENKIKSTFLNTTVEWARAFPHGTKGEYPVNLPILNDFNFDITPPNGRNNGNNLKVGAYSVKVQALGSSLNFQGVTTFANIQVVKANFNELSLPMLSMSTMDTNAALYKRIQESIIRTARDNGLELETSDFTILGLDPNDQNHLIPGHQAIRVTAGGGDSLIRGDTTIDVTVAKANVESYLGNQINLRAYTMNDHGNDIIAQAQEQFRKGLSGLNLDQRIINQFNFILYEPNGRMANPNEKLVGGLYTLTIIADNSGDNPFYGSIQKEINVPRESLDKIRTAITVNANEINLAASPAPTVQTLQNKYQNKIFNYFNQNNWNLSRISYNIEVKLNNNWLQPTTQLQAGNYYIKISFTGDYLENGFVEFNITLQNPTQ</sequence>
<dbReference type="Proteomes" id="UP000035661">
    <property type="component" value="Chromosome"/>
</dbReference>
<dbReference type="AlphaFoldDB" id="A0A0H3XM46"/>
<dbReference type="EMBL" id="CP011856">
    <property type="protein sequence ID" value="AKM53937.1"/>
    <property type="molecule type" value="Genomic_DNA"/>
</dbReference>
<organism evidence="2 3">
    <name type="scientific">Spiroplasma eriocheiris</name>
    <dbReference type="NCBI Taxonomy" id="315358"/>
    <lineage>
        <taxon>Bacteria</taxon>
        <taxon>Bacillati</taxon>
        <taxon>Mycoplasmatota</taxon>
        <taxon>Mollicutes</taxon>
        <taxon>Entomoplasmatales</taxon>
        <taxon>Spiroplasmataceae</taxon>
        <taxon>Spiroplasma</taxon>
    </lineage>
</organism>
<dbReference type="PATRIC" id="fig|743698.3.peg.356"/>
<evidence type="ECO:0000313" key="2">
    <source>
        <dbReference type="EMBL" id="AKM53937.1"/>
    </source>
</evidence>
<keyword evidence="1" id="KW-0812">Transmembrane</keyword>
<evidence type="ECO:0000256" key="1">
    <source>
        <dbReference type="SAM" id="Phobius"/>
    </source>
</evidence>